<evidence type="ECO:0000259" key="3">
    <source>
        <dbReference type="Pfam" id="PF11250"/>
    </source>
</evidence>
<evidence type="ECO:0000256" key="1">
    <source>
        <dbReference type="ARBA" id="ARBA00008690"/>
    </source>
</evidence>
<name>A0A2U1PCI0_ARTAN</name>
<gene>
    <name evidence="4" type="ORF">CTI12_AA079470</name>
</gene>
<keyword evidence="5" id="KW-1185">Reference proteome</keyword>
<accession>A0A2U1PCI0</accession>
<evidence type="ECO:0000256" key="2">
    <source>
        <dbReference type="SAM" id="MobiDB-lite"/>
    </source>
</evidence>
<evidence type="ECO:0000313" key="5">
    <source>
        <dbReference type="Proteomes" id="UP000245207"/>
    </source>
</evidence>
<reference evidence="4 5" key="1">
    <citation type="journal article" date="2018" name="Mol. Plant">
        <title>The genome of Artemisia annua provides insight into the evolution of Asteraceae family and artemisinin biosynthesis.</title>
        <authorList>
            <person name="Shen Q."/>
            <person name="Zhang L."/>
            <person name="Liao Z."/>
            <person name="Wang S."/>
            <person name="Yan T."/>
            <person name="Shi P."/>
            <person name="Liu M."/>
            <person name="Fu X."/>
            <person name="Pan Q."/>
            <person name="Wang Y."/>
            <person name="Lv Z."/>
            <person name="Lu X."/>
            <person name="Zhang F."/>
            <person name="Jiang W."/>
            <person name="Ma Y."/>
            <person name="Chen M."/>
            <person name="Hao X."/>
            <person name="Li L."/>
            <person name="Tang Y."/>
            <person name="Lv G."/>
            <person name="Zhou Y."/>
            <person name="Sun X."/>
            <person name="Brodelius P.E."/>
            <person name="Rose J.K.C."/>
            <person name="Tang K."/>
        </authorList>
    </citation>
    <scope>NUCLEOTIDE SEQUENCE [LARGE SCALE GENOMIC DNA]</scope>
    <source>
        <strain evidence="5">cv. Huhao1</strain>
        <tissue evidence="4">Leaf</tissue>
    </source>
</reference>
<dbReference type="Pfam" id="PF11250">
    <property type="entry name" value="FAF"/>
    <property type="match status" value="1"/>
</dbReference>
<comment type="similarity">
    <text evidence="1">Belongs to the fantastic four family.</text>
</comment>
<dbReference type="Proteomes" id="UP000245207">
    <property type="component" value="Unassembled WGS sequence"/>
</dbReference>
<sequence length="174" mass="18813">MHTSELGDHIGMESCVDLETDTEPLQSCPSKAIARKPWGTTSSRKSSMCAKKMKNLPPPLPFQSSTVMKRYYTNDGRLVITEEKVESPKYHFNAIRADGRLTLQLVEPYEPKMVREGVVEVEEGGSKVVKSGGGGGEGGGISYKAAVKAAVTAATGSCLIVNQNRLHAIRPVHI</sequence>
<dbReference type="InterPro" id="IPR021410">
    <property type="entry name" value="FAF"/>
</dbReference>
<evidence type="ECO:0000313" key="4">
    <source>
        <dbReference type="EMBL" id="PWA83456.1"/>
    </source>
</evidence>
<dbReference type="InterPro" id="IPR046431">
    <property type="entry name" value="FAF_dom"/>
</dbReference>
<protein>
    <recommendedName>
        <fullName evidence="3">FAF domain-containing protein</fullName>
    </recommendedName>
</protein>
<dbReference type="EMBL" id="PKPP01001348">
    <property type="protein sequence ID" value="PWA83456.1"/>
    <property type="molecule type" value="Genomic_DNA"/>
</dbReference>
<dbReference type="OrthoDB" id="1928183at2759"/>
<feature type="region of interest" description="Disordered" evidence="2">
    <location>
        <begin position="36"/>
        <end position="55"/>
    </location>
</feature>
<feature type="domain" description="FAF" evidence="3">
    <location>
        <begin position="55"/>
        <end position="105"/>
    </location>
</feature>
<proteinExistence type="inferred from homology"/>
<dbReference type="AlphaFoldDB" id="A0A2U1PCI0"/>
<comment type="caution">
    <text evidence="4">The sequence shown here is derived from an EMBL/GenBank/DDBJ whole genome shotgun (WGS) entry which is preliminary data.</text>
</comment>
<organism evidence="4 5">
    <name type="scientific">Artemisia annua</name>
    <name type="common">Sweet wormwood</name>
    <dbReference type="NCBI Taxonomy" id="35608"/>
    <lineage>
        <taxon>Eukaryota</taxon>
        <taxon>Viridiplantae</taxon>
        <taxon>Streptophyta</taxon>
        <taxon>Embryophyta</taxon>
        <taxon>Tracheophyta</taxon>
        <taxon>Spermatophyta</taxon>
        <taxon>Magnoliopsida</taxon>
        <taxon>eudicotyledons</taxon>
        <taxon>Gunneridae</taxon>
        <taxon>Pentapetalae</taxon>
        <taxon>asterids</taxon>
        <taxon>campanulids</taxon>
        <taxon>Asterales</taxon>
        <taxon>Asteraceae</taxon>
        <taxon>Asteroideae</taxon>
        <taxon>Anthemideae</taxon>
        <taxon>Artemisiinae</taxon>
        <taxon>Artemisia</taxon>
    </lineage>
</organism>
<dbReference type="PANTHER" id="PTHR33155:SF17">
    <property type="entry name" value="F2E2.18-RELATED"/>
    <property type="match status" value="1"/>
</dbReference>
<dbReference type="PANTHER" id="PTHR33155">
    <property type="entry name" value="FANTASTIC FOUR-LIKE PROTEIN (DUF3049)"/>
    <property type="match status" value="1"/>
</dbReference>